<dbReference type="InterPro" id="IPR009057">
    <property type="entry name" value="Homeodomain-like_sf"/>
</dbReference>
<dbReference type="SUPFAM" id="SSF46689">
    <property type="entry name" value="Homeodomain-like"/>
    <property type="match status" value="1"/>
</dbReference>
<protein>
    <submittedName>
        <fullName evidence="6">TetR/AcrR family transcriptional regulator</fullName>
    </submittedName>
</protein>
<evidence type="ECO:0000256" key="4">
    <source>
        <dbReference type="PROSITE-ProRule" id="PRU00335"/>
    </source>
</evidence>
<keyword evidence="1" id="KW-0805">Transcription regulation</keyword>
<dbReference type="RefSeq" id="WP_371734737.1">
    <property type="nucleotide sequence ID" value="NZ_JBGONM010000008.1"/>
</dbReference>
<feature type="domain" description="HTH tetR-type" evidence="5">
    <location>
        <begin position="9"/>
        <end position="69"/>
    </location>
</feature>
<name>A0ABV4KYA1_9GAMM</name>
<evidence type="ECO:0000256" key="3">
    <source>
        <dbReference type="ARBA" id="ARBA00023163"/>
    </source>
</evidence>
<gene>
    <name evidence="6" type="ORF">ACED35_04940</name>
</gene>
<comment type="caution">
    <text evidence="6">The sequence shown here is derived from an EMBL/GenBank/DDBJ whole genome shotgun (WGS) entry which is preliminary data.</text>
</comment>
<keyword evidence="2 4" id="KW-0238">DNA-binding</keyword>
<evidence type="ECO:0000313" key="7">
    <source>
        <dbReference type="Proteomes" id="UP001569154"/>
    </source>
</evidence>
<evidence type="ECO:0000259" key="5">
    <source>
        <dbReference type="PROSITE" id="PS50977"/>
    </source>
</evidence>
<dbReference type="Pfam" id="PF00440">
    <property type="entry name" value="TetR_N"/>
    <property type="match status" value="1"/>
</dbReference>
<proteinExistence type="predicted"/>
<dbReference type="InterPro" id="IPR036271">
    <property type="entry name" value="Tet_transcr_reg_TetR-rel_C_sf"/>
</dbReference>
<dbReference type="Proteomes" id="UP001569154">
    <property type="component" value="Unassembled WGS sequence"/>
</dbReference>
<dbReference type="SUPFAM" id="SSF48498">
    <property type="entry name" value="Tetracyclin repressor-like, C-terminal domain"/>
    <property type="match status" value="1"/>
</dbReference>
<dbReference type="PANTHER" id="PTHR47506:SF7">
    <property type="entry name" value="TRANSCRIPTIONAL REGULATORY PROTEIN"/>
    <property type="match status" value="1"/>
</dbReference>
<evidence type="ECO:0000256" key="1">
    <source>
        <dbReference type="ARBA" id="ARBA00023015"/>
    </source>
</evidence>
<dbReference type="PROSITE" id="PS01081">
    <property type="entry name" value="HTH_TETR_1"/>
    <property type="match status" value="1"/>
</dbReference>
<sequence length="189" mass="20763">MPWPESRKQETRRKILKSAVTLFAKRGFNSVSLGDVMKDAKLTHGAFYAHFNSKQELYKEAVYAATEDSPLAEILRKSEGALSVDKIVSTYLSQDHVDQKFSPCPLAAFATDTPNQNGETKDAYTHVFQGMIDILESKTDGSITDRQSALSLAALLIGGVVVSRALNDQETIDELLAACISKAPQLLRQ</sequence>
<dbReference type="PRINTS" id="PR00455">
    <property type="entry name" value="HTHTETR"/>
</dbReference>
<dbReference type="Gene3D" id="1.10.357.10">
    <property type="entry name" value="Tetracycline Repressor, domain 2"/>
    <property type="match status" value="1"/>
</dbReference>
<reference evidence="6 7" key="1">
    <citation type="submission" date="2024-06" db="EMBL/GenBank/DDBJ databases">
        <authorList>
            <person name="Steensen K."/>
            <person name="Seneca J."/>
            <person name="Bartlau N."/>
            <person name="Yu A.X."/>
            <person name="Polz M.F."/>
        </authorList>
    </citation>
    <scope>NUCLEOTIDE SEQUENCE [LARGE SCALE GENOMIC DNA]</scope>
    <source>
        <strain evidence="6 7">1F260</strain>
    </source>
</reference>
<dbReference type="EMBL" id="JBGONM010000008">
    <property type="protein sequence ID" value="MEZ8080447.1"/>
    <property type="molecule type" value="Genomic_DNA"/>
</dbReference>
<evidence type="ECO:0000256" key="2">
    <source>
        <dbReference type="ARBA" id="ARBA00023125"/>
    </source>
</evidence>
<dbReference type="PANTHER" id="PTHR47506">
    <property type="entry name" value="TRANSCRIPTIONAL REGULATORY PROTEIN"/>
    <property type="match status" value="1"/>
</dbReference>
<accession>A0ABV4KYA1</accession>
<dbReference type="InterPro" id="IPR023772">
    <property type="entry name" value="DNA-bd_HTH_TetR-type_CS"/>
</dbReference>
<keyword evidence="7" id="KW-1185">Reference proteome</keyword>
<dbReference type="PROSITE" id="PS50977">
    <property type="entry name" value="HTH_TETR_2"/>
    <property type="match status" value="1"/>
</dbReference>
<dbReference type="InterPro" id="IPR001647">
    <property type="entry name" value="HTH_TetR"/>
</dbReference>
<feature type="DNA-binding region" description="H-T-H motif" evidence="4">
    <location>
        <begin position="32"/>
        <end position="51"/>
    </location>
</feature>
<keyword evidence="3" id="KW-0804">Transcription</keyword>
<organism evidence="6 7">
    <name type="scientific">Enterovibrio norvegicus</name>
    <dbReference type="NCBI Taxonomy" id="188144"/>
    <lineage>
        <taxon>Bacteria</taxon>
        <taxon>Pseudomonadati</taxon>
        <taxon>Pseudomonadota</taxon>
        <taxon>Gammaproteobacteria</taxon>
        <taxon>Vibrionales</taxon>
        <taxon>Vibrionaceae</taxon>
        <taxon>Enterovibrio</taxon>
    </lineage>
</organism>
<dbReference type="Gene3D" id="1.10.10.60">
    <property type="entry name" value="Homeodomain-like"/>
    <property type="match status" value="1"/>
</dbReference>
<evidence type="ECO:0000313" key="6">
    <source>
        <dbReference type="EMBL" id="MEZ8080447.1"/>
    </source>
</evidence>